<reference evidence="1" key="2">
    <citation type="submission" date="2025-09" db="UniProtKB">
        <authorList>
            <consortium name="Ensembl"/>
        </authorList>
    </citation>
    <scope>IDENTIFICATION</scope>
</reference>
<sequence>KKNVEKECSHFEWITWPCIEIINSWRPLRVEEDLAFPAIAWTGNGQKLNAKSFACIAFPRDDKNSFFRPFTPSFLQ</sequence>
<protein>
    <submittedName>
        <fullName evidence="1">Uncharacterized protein</fullName>
    </submittedName>
</protein>
<keyword evidence="2" id="KW-1185">Reference proteome</keyword>
<dbReference type="Ensembl" id="ENSACDT00005009551.1">
    <property type="protein sequence ID" value="ENSACDP00005007927.1"/>
    <property type="gene ID" value="ENSACDG00005005818.1"/>
</dbReference>
<organism evidence="1 2">
    <name type="scientific">Anser cygnoides</name>
    <name type="common">Swan goose</name>
    <dbReference type="NCBI Taxonomy" id="8845"/>
    <lineage>
        <taxon>Eukaryota</taxon>
        <taxon>Metazoa</taxon>
        <taxon>Chordata</taxon>
        <taxon>Craniata</taxon>
        <taxon>Vertebrata</taxon>
        <taxon>Euteleostomi</taxon>
        <taxon>Archelosauria</taxon>
        <taxon>Archosauria</taxon>
        <taxon>Dinosauria</taxon>
        <taxon>Saurischia</taxon>
        <taxon>Theropoda</taxon>
        <taxon>Coelurosauria</taxon>
        <taxon>Aves</taxon>
        <taxon>Neognathae</taxon>
        <taxon>Galloanserae</taxon>
        <taxon>Anseriformes</taxon>
        <taxon>Anatidae</taxon>
        <taxon>Anserinae</taxon>
        <taxon>Anser</taxon>
    </lineage>
</organism>
<name>A0A8B9DNG9_ANSCY</name>
<dbReference type="AlphaFoldDB" id="A0A8B9DNG9"/>
<dbReference type="Proteomes" id="UP000694521">
    <property type="component" value="Unplaced"/>
</dbReference>
<accession>A0A8B9DNG9</accession>
<proteinExistence type="predicted"/>
<evidence type="ECO:0000313" key="2">
    <source>
        <dbReference type="Proteomes" id="UP000694521"/>
    </source>
</evidence>
<reference evidence="1" key="1">
    <citation type="submission" date="2025-08" db="UniProtKB">
        <authorList>
            <consortium name="Ensembl"/>
        </authorList>
    </citation>
    <scope>IDENTIFICATION</scope>
</reference>
<evidence type="ECO:0000313" key="1">
    <source>
        <dbReference type="Ensembl" id="ENSACDP00005007927.1"/>
    </source>
</evidence>